<dbReference type="RefSeq" id="WP_142607343.1">
    <property type="nucleotide sequence ID" value="NZ_VDGG01000018.1"/>
</dbReference>
<comment type="caution">
    <text evidence="1">The sequence shown here is derived from an EMBL/GenBank/DDBJ whole genome shotgun (WGS) entry which is preliminary data.</text>
</comment>
<dbReference type="EMBL" id="VDGG01000018">
    <property type="protein sequence ID" value="TQR14727.1"/>
    <property type="molecule type" value="Genomic_DNA"/>
</dbReference>
<dbReference type="SUPFAM" id="SSF101898">
    <property type="entry name" value="NHL repeat"/>
    <property type="match status" value="1"/>
</dbReference>
<sequence>MDYNIPGYVSTMLVYNSTVFTAYTNGEIQATPLPNNWFKPYRKDIKTYTFQLQSDEKYINDMLGYKGALYVTTPNQLHCFKLENDKLIKEEQYLKKIVECTKIKIDYKSKLLFAVSEDRGLVVINISNPFSPKYICDISLDNYFGEGNNVISDMDLCENIIFLALRGKGILRIDYYNKEIKDSLWYSTVEKIKLQDPQDVKYNKNNLHLYIADAVEGLIVLNTLDNSIIDTFKLPNDDFPVKLIINGKNCIVQGNNGLYMYQVNERKISTILNYKVGEVIKYFNKIIFYKNRKLNLIVFGNKVDNDNEEMFSKVYKYYKNELSVVKG</sequence>
<gene>
    <name evidence="1" type="ORF">FG383_10420</name>
</gene>
<name>A0A544TB80_9BACI</name>
<dbReference type="Proteomes" id="UP000318937">
    <property type="component" value="Unassembled WGS sequence"/>
</dbReference>
<organism evidence="1 2">
    <name type="scientific">Psychrobacillus soli</name>
    <dbReference type="NCBI Taxonomy" id="1543965"/>
    <lineage>
        <taxon>Bacteria</taxon>
        <taxon>Bacillati</taxon>
        <taxon>Bacillota</taxon>
        <taxon>Bacilli</taxon>
        <taxon>Bacillales</taxon>
        <taxon>Bacillaceae</taxon>
        <taxon>Psychrobacillus</taxon>
    </lineage>
</organism>
<proteinExistence type="predicted"/>
<dbReference type="OrthoDB" id="3034515at2"/>
<evidence type="ECO:0000313" key="1">
    <source>
        <dbReference type="EMBL" id="TQR14727.1"/>
    </source>
</evidence>
<protein>
    <submittedName>
        <fullName evidence="1">Uncharacterized protein</fullName>
    </submittedName>
</protein>
<reference evidence="1 2" key="1">
    <citation type="submission" date="2019-05" db="EMBL/GenBank/DDBJ databases">
        <title>Psychrobacillus vulpis sp. nov., a new species isolated from feces of a red fox that inhabits in The Tablas de Daimiel Natural Park, Albacete, Spain.</title>
        <authorList>
            <person name="Rodriguez M."/>
            <person name="Reina J.C."/>
            <person name="Bejar V."/>
            <person name="Llamas I."/>
        </authorList>
    </citation>
    <scope>NUCLEOTIDE SEQUENCE [LARGE SCALE GENOMIC DNA]</scope>
    <source>
        <strain evidence="1 2">NHI-2</strain>
    </source>
</reference>
<keyword evidence="2" id="KW-1185">Reference proteome</keyword>
<dbReference type="AlphaFoldDB" id="A0A544TB80"/>
<accession>A0A544TB80</accession>
<evidence type="ECO:0000313" key="2">
    <source>
        <dbReference type="Proteomes" id="UP000318937"/>
    </source>
</evidence>